<dbReference type="SUPFAM" id="SSF53098">
    <property type="entry name" value="Ribonuclease H-like"/>
    <property type="match status" value="1"/>
</dbReference>
<evidence type="ECO:0000313" key="4">
    <source>
        <dbReference type="Proteomes" id="UP000000763"/>
    </source>
</evidence>
<evidence type="ECO:0000259" key="2">
    <source>
        <dbReference type="PROSITE" id="PS50994"/>
    </source>
</evidence>
<reference evidence="4" key="2">
    <citation type="journal article" date="2008" name="Nucleic Acids Res.">
        <title>The rice annotation project database (RAP-DB): 2008 update.</title>
        <authorList>
            <consortium name="The rice annotation project (RAP)"/>
        </authorList>
    </citation>
    <scope>GENOME REANNOTATION</scope>
    <source>
        <strain evidence="4">cv. Nipponbare</strain>
    </source>
</reference>
<dbReference type="KEGG" id="dosa:Os11g0502200"/>
<feature type="compositionally biased region" description="Low complexity" evidence="1">
    <location>
        <begin position="50"/>
        <end position="92"/>
    </location>
</feature>
<feature type="region of interest" description="Disordered" evidence="1">
    <location>
        <begin position="125"/>
        <end position="156"/>
    </location>
</feature>
<dbReference type="Pfam" id="PF13976">
    <property type="entry name" value="gag_pre-integrs"/>
    <property type="match status" value="1"/>
</dbReference>
<accession>C7J8Z6</accession>
<name>C7J8Z6_ORYSJ</name>
<dbReference type="Proteomes" id="UP000000763">
    <property type="component" value="Chromosome 11"/>
</dbReference>
<dbReference type="GO" id="GO:0015074">
    <property type="term" value="P:DNA integration"/>
    <property type="evidence" value="ECO:0007669"/>
    <property type="project" value="InterPro"/>
</dbReference>
<dbReference type="Gene3D" id="3.30.420.10">
    <property type="entry name" value="Ribonuclease H-like superfamily/Ribonuclease H"/>
    <property type="match status" value="1"/>
</dbReference>
<evidence type="ECO:0000313" key="3">
    <source>
        <dbReference type="EMBL" id="BAH95283.1"/>
    </source>
</evidence>
<gene>
    <name evidence="3" type="ordered locus">Os11g0502200</name>
</gene>
<dbReference type="AlphaFoldDB" id="C7J8Z6"/>
<dbReference type="PANTHER" id="PTHR47481">
    <property type="match status" value="1"/>
</dbReference>
<dbReference type="InterPro" id="IPR054722">
    <property type="entry name" value="PolX-like_BBD"/>
</dbReference>
<dbReference type="InterPro" id="IPR012337">
    <property type="entry name" value="RNaseH-like_sf"/>
</dbReference>
<feature type="compositionally biased region" description="Low complexity" evidence="1">
    <location>
        <begin position="125"/>
        <end position="134"/>
    </location>
</feature>
<dbReference type="GO" id="GO:0003676">
    <property type="term" value="F:nucleic acid binding"/>
    <property type="evidence" value="ECO:0007669"/>
    <property type="project" value="InterPro"/>
</dbReference>
<protein>
    <submittedName>
        <fullName evidence="3">Os11g0502200 protein</fullName>
    </submittedName>
</protein>
<dbReference type="Pfam" id="PF14223">
    <property type="entry name" value="Retrotran_gag_2"/>
    <property type="match status" value="1"/>
</dbReference>
<feature type="compositionally biased region" description="Polar residues" evidence="1">
    <location>
        <begin position="299"/>
        <end position="314"/>
    </location>
</feature>
<dbReference type="PROSITE" id="PS50994">
    <property type="entry name" value="INTEGRASE"/>
    <property type="match status" value="1"/>
</dbReference>
<dbReference type="InterPro" id="IPR025724">
    <property type="entry name" value="GAG-pre-integrase_dom"/>
</dbReference>
<feature type="compositionally biased region" description="Polar residues" evidence="1">
    <location>
        <begin position="356"/>
        <end position="366"/>
    </location>
</feature>
<reference evidence="3 4" key="1">
    <citation type="journal article" date="2005" name="Nature">
        <title>The map-based sequence of the rice genome.</title>
        <authorList>
            <consortium name="International rice genome sequencing project (IRGSP)"/>
            <person name="Matsumoto T."/>
            <person name="Wu J."/>
            <person name="Kanamori H."/>
            <person name="Katayose Y."/>
            <person name="Fujisawa M."/>
            <person name="Namiki N."/>
            <person name="Mizuno H."/>
            <person name="Yamamoto K."/>
            <person name="Antonio B.A."/>
            <person name="Baba T."/>
            <person name="Sakata K."/>
            <person name="Nagamura Y."/>
            <person name="Aoki H."/>
            <person name="Arikawa K."/>
            <person name="Arita K."/>
            <person name="Bito T."/>
            <person name="Chiden Y."/>
            <person name="Fujitsuka N."/>
            <person name="Fukunaka R."/>
            <person name="Hamada M."/>
            <person name="Harada C."/>
            <person name="Hayashi A."/>
            <person name="Hijishita S."/>
            <person name="Honda M."/>
            <person name="Hosokawa S."/>
            <person name="Ichikawa Y."/>
            <person name="Idonuma A."/>
            <person name="Iijima M."/>
            <person name="Ikeda M."/>
            <person name="Ikeno M."/>
            <person name="Ito K."/>
            <person name="Ito S."/>
            <person name="Ito T."/>
            <person name="Ito Y."/>
            <person name="Ito Y."/>
            <person name="Iwabuchi A."/>
            <person name="Kamiya K."/>
            <person name="Karasawa W."/>
            <person name="Kurita K."/>
            <person name="Katagiri S."/>
            <person name="Kikuta A."/>
            <person name="Kobayashi H."/>
            <person name="Kobayashi N."/>
            <person name="Machita K."/>
            <person name="Maehara T."/>
            <person name="Masukawa M."/>
            <person name="Mizubayashi T."/>
            <person name="Mukai Y."/>
            <person name="Nagasaki H."/>
            <person name="Nagata Y."/>
            <person name="Naito S."/>
            <person name="Nakashima M."/>
            <person name="Nakama Y."/>
            <person name="Nakamichi Y."/>
            <person name="Nakamura M."/>
            <person name="Meguro A."/>
            <person name="Negishi M."/>
            <person name="Ohta I."/>
            <person name="Ohta T."/>
            <person name="Okamoto M."/>
            <person name="Ono N."/>
            <person name="Saji S."/>
            <person name="Sakaguchi M."/>
            <person name="Sakai K."/>
            <person name="Shibata M."/>
            <person name="Shimokawa T."/>
            <person name="Song J."/>
            <person name="Takazaki Y."/>
            <person name="Terasawa K."/>
            <person name="Tsugane M."/>
            <person name="Tsuji K."/>
            <person name="Ueda S."/>
            <person name="Waki K."/>
            <person name="Yamagata H."/>
            <person name="Yamamoto M."/>
            <person name="Yamamoto S."/>
            <person name="Yamane H."/>
            <person name="Yoshiki S."/>
            <person name="Yoshihara R."/>
            <person name="Yukawa K."/>
            <person name="Zhong H."/>
            <person name="Yano M."/>
            <person name="Yuan Q."/>
            <person name="Ouyang S."/>
            <person name="Liu J."/>
            <person name="Jones K.M."/>
            <person name="Gansberger K."/>
            <person name="Moffat K."/>
            <person name="Hill J."/>
            <person name="Bera J."/>
            <person name="Fadrosh D."/>
            <person name="Jin S."/>
            <person name="Johri S."/>
            <person name="Kim M."/>
            <person name="Overton L."/>
            <person name="Reardon M."/>
            <person name="Tsitrin T."/>
            <person name="Vuong H."/>
            <person name="Weaver B."/>
            <person name="Ciecko A."/>
            <person name="Tallon L."/>
            <person name="Jackson J."/>
            <person name="Pai G."/>
            <person name="Aken S.V."/>
            <person name="Utterback T."/>
            <person name="Reidmuller S."/>
            <person name="Feldblyum T."/>
            <person name="Hsiao J."/>
            <person name="Zismann V."/>
            <person name="Iobst S."/>
            <person name="de Vazeille A.R."/>
            <person name="Buell C.R."/>
            <person name="Ying K."/>
            <person name="Li Y."/>
            <person name="Lu T."/>
            <person name="Huang Y."/>
            <person name="Zhao Q."/>
            <person name="Feng Q."/>
            <person name="Zhang L."/>
            <person name="Zhu J."/>
            <person name="Weng Q."/>
            <person name="Mu J."/>
            <person name="Lu Y."/>
            <person name="Fan D."/>
            <person name="Liu Y."/>
            <person name="Guan J."/>
            <person name="Zhang Y."/>
            <person name="Yu S."/>
            <person name="Liu X."/>
            <person name="Zhang Y."/>
            <person name="Hong G."/>
            <person name="Han B."/>
            <person name="Choisne N."/>
            <person name="Demange N."/>
            <person name="Orjeda G."/>
            <person name="Samain S."/>
            <person name="Cattolico L."/>
            <person name="Pelletier E."/>
            <person name="Couloux A."/>
            <person name="Segurens B."/>
            <person name="Wincker P."/>
            <person name="D'Hont A."/>
            <person name="Scarpelli C."/>
            <person name="Weissenbach J."/>
            <person name="Salanoubat M."/>
            <person name="Quetier F."/>
            <person name="Yu Y."/>
            <person name="Kim H.R."/>
            <person name="Rambo T."/>
            <person name="Currie J."/>
            <person name="Collura K."/>
            <person name="Luo M."/>
            <person name="Yang T."/>
            <person name="Ammiraju J.S.S."/>
            <person name="Engler F."/>
            <person name="Soderlund C."/>
            <person name="Wing R.A."/>
            <person name="Palmer L.E."/>
            <person name="de la Bastide M."/>
            <person name="Spiegel L."/>
            <person name="Nascimento L."/>
            <person name="Zutavern T."/>
            <person name="O'Shaughnessy A."/>
            <person name="Dike S."/>
            <person name="Dedhia N."/>
            <person name="Preston R."/>
            <person name="Balija V."/>
            <person name="McCombie W.R."/>
            <person name="Chow T."/>
            <person name="Chen H."/>
            <person name="Chung M."/>
            <person name="Chen C."/>
            <person name="Shaw J."/>
            <person name="Wu H."/>
            <person name="Hsiao K."/>
            <person name="Chao Y."/>
            <person name="Chu M."/>
            <person name="Cheng C."/>
            <person name="Hour A."/>
            <person name="Lee P."/>
            <person name="Lin S."/>
            <person name="Lin Y."/>
            <person name="Liou J."/>
            <person name="Liu S."/>
            <person name="Hsing Y."/>
            <person name="Raghuvanshi S."/>
            <person name="Mohanty A."/>
            <person name="Bharti A.K."/>
            <person name="Gaur A."/>
            <person name="Gupta V."/>
            <person name="Kumar D."/>
            <person name="Ravi V."/>
            <person name="Vij S."/>
            <person name="Kapur A."/>
            <person name="Khurana P."/>
            <person name="Khurana P."/>
            <person name="Khurana J.P."/>
            <person name="Tyagi A.K."/>
            <person name="Gaikwad K."/>
            <person name="Singh A."/>
            <person name="Dalal V."/>
            <person name="Srivastava S."/>
            <person name="Dixit A."/>
            <person name="Pal A.K."/>
            <person name="Ghazi I.A."/>
            <person name="Yadav M."/>
            <person name="Pandit A."/>
            <person name="Bhargava A."/>
            <person name="Sureshbabu K."/>
            <person name="Batra K."/>
            <person name="Sharma T.R."/>
            <person name="Mohapatra T."/>
            <person name="Singh N.K."/>
            <person name="Messing J."/>
            <person name="Nelson A.B."/>
            <person name="Fuks G."/>
            <person name="Kavchok S."/>
            <person name="Keizer G."/>
            <person name="Linton E."/>
            <person name="Llaca V."/>
            <person name="Song R."/>
            <person name="Tanyolac B."/>
            <person name="Young S."/>
            <person name="Ho-Il K."/>
            <person name="Hahn J.H."/>
            <person name="Sangsakoo G."/>
            <person name="Vanavichit A."/>
            <person name="de Mattos Luiz.A.T."/>
            <person name="Zimmer P.D."/>
            <person name="Malone G."/>
            <person name="Dellagostin O."/>
            <person name="de Oliveira A.C."/>
            <person name="Bevan M."/>
            <person name="Bancroft I."/>
            <person name="Minx P."/>
            <person name="Cordum H."/>
            <person name="Wilson R."/>
            <person name="Cheng Z."/>
            <person name="Jin W."/>
            <person name="Jiang J."/>
            <person name="Leong S.A."/>
            <person name="Iwama H."/>
            <person name="Gojobori T."/>
            <person name="Itoh T."/>
            <person name="Niimura Y."/>
            <person name="Fujii Y."/>
            <person name="Habara T."/>
            <person name="Sakai H."/>
            <person name="Sato Y."/>
            <person name="Wilson G."/>
            <person name="Kumar K."/>
            <person name="McCouch S."/>
            <person name="Juretic N."/>
            <person name="Hoen D."/>
            <person name="Wright S."/>
            <person name="Bruskiewich R."/>
            <person name="Bureau T."/>
            <person name="Miyao A."/>
            <person name="Hirochika H."/>
            <person name="Nishikawa T."/>
            <person name="Kadowaki K."/>
            <person name="Sugiura M."/>
            <person name="Burr B."/>
            <person name="Sasaki T."/>
        </authorList>
    </citation>
    <scope>NUCLEOTIDE SEQUENCE [LARGE SCALE GENOMIC DNA]</scope>
    <source>
        <strain evidence="4">cv. Nipponbare</strain>
    </source>
</reference>
<dbReference type="EMBL" id="AP008217">
    <property type="protein sequence ID" value="BAH95283.1"/>
    <property type="molecule type" value="Genomic_DNA"/>
</dbReference>
<dbReference type="PANTHER" id="PTHR47481:SF41">
    <property type="entry name" value="COPIA-LIKE POLYPROTEIN_RETROTRANSPOSON"/>
    <property type="match status" value="1"/>
</dbReference>
<sequence>MSSPSPPSSRDALINDVVTAIADAVRANYTPPDGSNLDEPARTVAEHAATRASTATRDTLTRLLPPLTAPDDTNSSAAPLLPATSSAGQVPLAPSTAAAPTMASLLPELASLLAQLAVCGAPTSSGASSSALHGAPPPPQPPALDNETSPPFTAKHPSRLYGTISADLLQEVMSATATAYSVWRDLAHQFLGNQERRAINLNVEFRTFAQGDPSISDYCRLLKSMADMLGDLGEPVHDRSLVLQHLTGLSPKFGHMQSLLSMQKPFPSFLDARSQLLLEEITKGSKSVEPATAFIVSKSGSVQPASGKTCNTSQGSSNNSRNRRRGRGNGSGNGGSGANNGGSGANPNQSAPPRPAASSTQASAQRPAQWPSPYNPWAGTNQMWPGQVASGLLGPRPAFAGTALGPVAYQAAQGTVGPVSSFGHSTPPASVYATPPSVVPPSPHMVPQPQPWSAPSQWDPQVLASNYNTAALTPPTNDEWYVDSGASSHMTPHTGTLTLAPTTSPSYIVVGNGSLLPITATGSACINFPHQSFLLNNDYPTRTEIVRCNSSGDLYPFPADAFSSAASARTFTATESTTDLWHRRLGHIGHDALTRLSQASVIPLPRGAAPVCHAYQLGRHTQFSTTIRNIQCDNGRKFDNLTARTFFLTNGVHMQMSCPYTSPQNGKAERMLRSINNIAIPSTIKGIGVLILLPTSTDAGSDWSPPLWSH</sequence>
<feature type="region of interest" description="Disordered" evidence="1">
    <location>
        <begin position="45"/>
        <end position="92"/>
    </location>
</feature>
<organism evidence="3 4">
    <name type="scientific">Oryza sativa subsp. japonica</name>
    <name type="common">Rice</name>
    <dbReference type="NCBI Taxonomy" id="39947"/>
    <lineage>
        <taxon>Eukaryota</taxon>
        <taxon>Viridiplantae</taxon>
        <taxon>Streptophyta</taxon>
        <taxon>Embryophyta</taxon>
        <taxon>Tracheophyta</taxon>
        <taxon>Spermatophyta</taxon>
        <taxon>Magnoliopsida</taxon>
        <taxon>Liliopsida</taxon>
        <taxon>Poales</taxon>
        <taxon>Poaceae</taxon>
        <taxon>BOP clade</taxon>
        <taxon>Oryzoideae</taxon>
        <taxon>Oryzeae</taxon>
        <taxon>Oryzinae</taxon>
        <taxon>Oryza</taxon>
        <taxon>Oryza sativa</taxon>
    </lineage>
</organism>
<proteinExistence type="predicted"/>
<evidence type="ECO:0000256" key="1">
    <source>
        <dbReference type="SAM" id="MobiDB-lite"/>
    </source>
</evidence>
<dbReference type="Pfam" id="PF22936">
    <property type="entry name" value="Pol_BBD"/>
    <property type="match status" value="1"/>
</dbReference>
<feature type="region of interest" description="Disordered" evidence="1">
    <location>
        <begin position="299"/>
        <end position="381"/>
    </location>
</feature>
<dbReference type="InterPro" id="IPR036397">
    <property type="entry name" value="RNaseH_sf"/>
</dbReference>
<feature type="domain" description="Integrase catalytic" evidence="2">
    <location>
        <begin position="554"/>
        <end position="677"/>
    </location>
</feature>
<dbReference type="InterPro" id="IPR001584">
    <property type="entry name" value="Integrase_cat-core"/>
</dbReference>
<feature type="compositionally biased region" description="Gly residues" evidence="1">
    <location>
        <begin position="328"/>
        <end position="344"/>
    </location>
</feature>